<dbReference type="RefSeq" id="WP_142896023.1">
    <property type="nucleotide sequence ID" value="NZ_ML660054.1"/>
</dbReference>
<evidence type="ECO:0000313" key="3">
    <source>
        <dbReference type="Proteomes" id="UP000315252"/>
    </source>
</evidence>
<proteinExistence type="predicted"/>
<comment type="caution">
    <text evidence="2">The sequence shown here is derived from an EMBL/GenBank/DDBJ whole genome shotgun (WGS) entry which is preliminary data.</text>
</comment>
<reference evidence="2 3" key="1">
    <citation type="submission" date="2019-06" db="EMBL/GenBank/DDBJ databases">
        <title>Whole genome sequence for Rhodospirillaceae sp. R148.</title>
        <authorList>
            <person name="Wang G."/>
        </authorList>
    </citation>
    <scope>NUCLEOTIDE SEQUENCE [LARGE SCALE GENOMIC DNA]</scope>
    <source>
        <strain evidence="2 3">R148</strain>
    </source>
</reference>
<name>A0A545TSW2_9PROT</name>
<keyword evidence="1" id="KW-0812">Transmembrane</keyword>
<evidence type="ECO:0000256" key="1">
    <source>
        <dbReference type="SAM" id="Phobius"/>
    </source>
</evidence>
<keyword evidence="1" id="KW-0472">Membrane</keyword>
<gene>
    <name evidence="2" type="ORF">FKG95_08940</name>
</gene>
<dbReference type="AlphaFoldDB" id="A0A545TSW2"/>
<keyword evidence="1" id="KW-1133">Transmembrane helix</keyword>
<feature type="transmembrane region" description="Helical" evidence="1">
    <location>
        <begin position="33"/>
        <end position="52"/>
    </location>
</feature>
<sequence>MKGYRTVVMNVLMALAAIGAVFGIEIPPEDLDTVAAGIISAIGIINVVLRAMTTTPIGEKE</sequence>
<dbReference type="EMBL" id="VHSH01000003">
    <property type="protein sequence ID" value="TQV80310.1"/>
    <property type="molecule type" value="Genomic_DNA"/>
</dbReference>
<accession>A0A545TSW2</accession>
<keyword evidence="3" id="KW-1185">Reference proteome</keyword>
<organism evidence="2 3">
    <name type="scientific">Denitrobaculum tricleocarpae</name>
    <dbReference type="NCBI Taxonomy" id="2591009"/>
    <lineage>
        <taxon>Bacteria</taxon>
        <taxon>Pseudomonadati</taxon>
        <taxon>Pseudomonadota</taxon>
        <taxon>Alphaproteobacteria</taxon>
        <taxon>Rhodospirillales</taxon>
        <taxon>Rhodospirillaceae</taxon>
        <taxon>Denitrobaculum</taxon>
    </lineage>
</organism>
<dbReference type="Proteomes" id="UP000315252">
    <property type="component" value="Unassembled WGS sequence"/>
</dbReference>
<evidence type="ECO:0000313" key="2">
    <source>
        <dbReference type="EMBL" id="TQV80310.1"/>
    </source>
</evidence>
<protein>
    <submittedName>
        <fullName evidence="2">Uncharacterized protein</fullName>
    </submittedName>
</protein>